<sequence length="137" mass="15095">MSLSTPPAAHFRKAAASSPQQACVMVYRDNHRTLLWDDKLAHPVATAARPVPLEECLTLDHHQFEALQAAIRADRPIRGALTVTRGADGLYEFSAAPACRAAAGTARLFFDHLEYTAFVHAVRHREFERSTFLSPAA</sequence>
<dbReference type="AlphaFoldDB" id="A0A2N3VKG9"/>
<gene>
    <name evidence="1" type="ORF">ATK86_6604</name>
</gene>
<keyword evidence="2" id="KW-1185">Reference proteome</keyword>
<dbReference type="EMBL" id="PJMW01000002">
    <property type="protein sequence ID" value="PKV82119.1"/>
    <property type="molecule type" value="Genomic_DNA"/>
</dbReference>
<name>A0A2N3VKG9_9NOCA</name>
<dbReference type="Proteomes" id="UP000233766">
    <property type="component" value="Unassembled WGS sequence"/>
</dbReference>
<evidence type="ECO:0000313" key="2">
    <source>
        <dbReference type="Proteomes" id="UP000233766"/>
    </source>
</evidence>
<evidence type="ECO:0000313" key="1">
    <source>
        <dbReference type="EMBL" id="PKV82119.1"/>
    </source>
</evidence>
<reference evidence="1 2" key="1">
    <citation type="submission" date="2017-12" db="EMBL/GenBank/DDBJ databases">
        <title>Sequencing the genomes of 1000 Actinobacteria strains.</title>
        <authorList>
            <person name="Klenk H.-P."/>
        </authorList>
    </citation>
    <scope>NUCLEOTIDE SEQUENCE [LARGE SCALE GENOMIC DNA]</scope>
    <source>
        <strain evidence="1 2">DSM 44489</strain>
    </source>
</reference>
<dbReference type="RefSeq" id="WP_143876180.1">
    <property type="nucleotide sequence ID" value="NZ_PJMW01000002.1"/>
</dbReference>
<dbReference type="OrthoDB" id="4554062at2"/>
<proteinExistence type="predicted"/>
<accession>A0A2N3VKG9</accession>
<protein>
    <submittedName>
        <fullName evidence="1">Uncharacterized protein</fullName>
    </submittedName>
</protein>
<organism evidence="1 2">
    <name type="scientific">Nocardia fluminea</name>
    <dbReference type="NCBI Taxonomy" id="134984"/>
    <lineage>
        <taxon>Bacteria</taxon>
        <taxon>Bacillati</taxon>
        <taxon>Actinomycetota</taxon>
        <taxon>Actinomycetes</taxon>
        <taxon>Mycobacteriales</taxon>
        <taxon>Nocardiaceae</taxon>
        <taxon>Nocardia</taxon>
    </lineage>
</organism>
<comment type="caution">
    <text evidence="1">The sequence shown here is derived from an EMBL/GenBank/DDBJ whole genome shotgun (WGS) entry which is preliminary data.</text>
</comment>